<dbReference type="AlphaFoldDB" id="A0A0Q9XI66"/>
<comment type="caution">
    <text evidence="1">The sequence shown here is derived from an EMBL/GenBank/DDBJ whole genome shotgun (WGS) entry which is preliminary data.</text>
</comment>
<name>A0A0Q9XI66_9BACI</name>
<protein>
    <submittedName>
        <fullName evidence="1">Uncharacterized protein</fullName>
    </submittedName>
</protein>
<accession>A0A0Q9XI66</accession>
<dbReference type="EMBL" id="LGPB01000144">
    <property type="protein sequence ID" value="KRG07941.1"/>
    <property type="molecule type" value="Genomic_DNA"/>
</dbReference>
<evidence type="ECO:0000313" key="1">
    <source>
        <dbReference type="EMBL" id="KRG07941.1"/>
    </source>
</evidence>
<organism evidence="1 2">
    <name type="scientific">Lederbergia galactosidilytica</name>
    <dbReference type="NCBI Taxonomy" id="217031"/>
    <lineage>
        <taxon>Bacteria</taxon>
        <taxon>Bacillati</taxon>
        <taxon>Bacillota</taxon>
        <taxon>Bacilli</taxon>
        <taxon>Bacillales</taxon>
        <taxon>Bacillaceae</taxon>
        <taxon>Lederbergia</taxon>
    </lineage>
</organism>
<dbReference type="PATRIC" id="fig|217031.4.peg.8489"/>
<sequence length="89" mass="10284">MDVCSWYFISYQQKNKSKGKWISGYVSTGKTNIPANHLPYRPLYRKQECVSMTWARLNIAIFIFLGKCDMARVSLQKESKGKSIGKLNM</sequence>
<gene>
    <name evidence="1" type="ORF">ACA29_25120</name>
</gene>
<reference evidence="1 2" key="1">
    <citation type="submission" date="2015-06" db="EMBL/GenBank/DDBJ databases">
        <title>Genome sequencing project of Bacillus galactosidilyticus PL133.</title>
        <authorList>
            <person name="Gaiero J."/>
            <person name="Nicol R."/>
            <person name="Habash M."/>
        </authorList>
    </citation>
    <scope>NUCLEOTIDE SEQUENCE [LARGE SCALE GENOMIC DNA]</scope>
    <source>
        <strain evidence="1 2">PL133</strain>
    </source>
</reference>
<evidence type="ECO:0000313" key="2">
    <source>
        <dbReference type="Proteomes" id="UP000053881"/>
    </source>
</evidence>
<dbReference type="Proteomes" id="UP000053881">
    <property type="component" value="Unassembled WGS sequence"/>
</dbReference>
<proteinExistence type="predicted"/>